<dbReference type="SUPFAM" id="SSF53383">
    <property type="entry name" value="PLP-dependent transferases"/>
    <property type="match status" value="1"/>
</dbReference>
<evidence type="ECO:0000313" key="5">
    <source>
        <dbReference type="EMBL" id="UOO89640.1"/>
    </source>
</evidence>
<gene>
    <name evidence="5" type="ORF">LVJ82_01240</name>
</gene>
<evidence type="ECO:0000256" key="2">
    <source>
        <dbReference type="ARBA" id="ARBA00008954"/>
    </source>
</evidence>
<dbReference type="Proteomes" id="UP000832011">
    <property type="component" value="Chromosome"/>
</dbReference>
<comment type="cofactor">
    <cofactor evidence="1">
        <name>pyridoxal 5'-phosphate</name>
        <dbReference type="ChEBI" id="CHEBI:597326"/>
    </cofactor>
</comment>
<dbReference type="InterPro" id="IPR002575">
    <property type="entry name" value="Aminoglycoside_PTrfase"/>
</dbReference>
<accession>A0ABY4E467</accession>
<comment type="similarity">
    <text evidence="2">Belongs to the class-III pyridoxal-phosphate-dependent aminotransferase family.</text>
</comment>
<keyword evidence="3" id="KW-0663">Pyridoxal phosphate</keyword>
<dbReference type="InterPro" id="IPR005814">
    <property type="entry name" value="Aminotrans_3"/>
</dbReference>
<dbReference type="RefSeq" id="WP_082625542.1">
    <property type="nucleotide sequence ID" value="NZ_CABKVG010000007.1"/>
</dbReference>
<dbReference type="PANTHER" id="PTHR45688">
    <property type="match status" value="1"/>
</dbReference>
<evidence type="ECO:0000259" key="4">
    <source>
        <dbReference type="Pfam" id="PF01636"/>
    </source>
</evidence>
<dbReference type="Gene3D" id="3.40.640.10">
    <property type="entry name" value="Type I PLP-dependent aspartate aminotransferase-like (Major domain)"/>
    <property type="match status" value="1"/>
</dbReference>
<dbReference type="Gene3D" id="3.90.1150.10">
    <property type="entry name" value="Aspartate Aminotransferase, domain 1"/>
    <property type="match status" value="1"/>
</dbReference>
<dbReference type="InterPro" id="IPR049704">
    <property type="entry name" value="Aminotrans_3_PPA_site"/>
</dbReference>
<keyword evidence="5" id="KW-0808">Transferase</keyword>
<dbReference type="SUPFAM" id="SSF56112">
    <property type="entry name" value="Protein kinase-like (PK-like)"/>
    <property type="match status" value="1"/>
</dbReference>
<evidence type="ECO:0000256" key="3">
    <source>
        <dbReference type="ARBA" id="ARBA00022898"/>
    </source>
</evidence>
<keyword evidence="6" id="KW-1185">Reference proteome</keyword>
<dbReference type="PROSITE" id="PS00600">
    <property type="entry name" value="AA_TRANSFER_CLASS_3"/>
    <property type="match status" value="1"/>
</dbReference>
<dbReference type="InterPro" id="IPR011009">
    <property type="entry name" value="Kinase-like_dom_sf"/>
</dbReference>
<sequence>MSILMVSPPVVTVDDASKVASSLYGWQAAAEALTGERDKNYLLRTQESGDVVLKFINPAEEAAETDLQIQVLLWLEQQQCAVEVPKALRNLAGELVSDYSVGEQNYKVRAYTYLNGVSVAQAQMGMELQASFGERAAQLVRALDGFDHAALSRVLLWDVMHLNQLRAWAEEVLPRDDMGQFVFAFLDKFEREILPQLQALPQQVIHGDISKSNTVVQHAAATAIHGVLDFGDLCKAPRVVELAVAASYALDAENGDLQAALARIVAAYQAVVDLSAAELALIPDLIIARLVQRIVISEWRASHFPNNRDYILRSNAQARQLLGRLMRVFPYPDQVKDTQMLKESAGLEAMLAKREVLGPAYRLFYEEPLYPVKGEGVWLTDHQGRRYLDAYNNVPVVGHCNPKVVAAMTAQASTLCTHTRYLHDGILTYADRLLAHFPSYLNRLMLTCTGSEANDLAIRIAEAVTGGTGVVVTSNAYHGVSHLLAKLSPSLAPIADFVRVVAPPRASLDAADNTEEAHRFAADVARAFEDLQAAGFKPCALLMDMIFASDGILPPTAGLLNEAAQATHAAGAVVIADEVQSGFGRTGDNWWGFVDAALQPDIVTMGKPMGNGYPIAGVVAGADMVATFAAKGRYFNTFGGNPVAVATGMAVLDELEQRQLPAKAGVLGQGLQAAFAQAVAGLGVVEVRGKGLYWGIEIAADGAETATARATRITNHMRQNGVLLSNSGPDAKVLKIRPPLVFEQEHADMLVAALKQALQA</sequence>
<evidence type="ECO:0000313" key="6">
    <source>
        <dbReference type="Proteomes" id="UP000832011"/>
    </source>
</evidence>
<dbReference type="Gene3D" id="3.90.1200.10">
    <property type="match status" value="1"/>
</dbReference>
<dbReference type="Pfam" id="PF00202">
    <property type="entry name" value="Aminotran_3"/>
    <property type="match status" value="1"/>
</dbReference>
<dbReference type="GO" id="GO:0008483">
    <property type="term" value="F:transaminase activity"/>
    <property type="evidence" value="ECO:0007669"/>
    <property type="project" value="UniProtKB-KW"/>
</dbReference>
<dbReference type="InterPro" id="IPR015421">
    <property type="entry name" value="PyrdxlP-dep_Trfase_major"/>
</dbReference>
<keyword evidence="5" id="KW-0032">Aminotransferase</keyword>
<dbReference type="CDD" id="cd00610">
    <property type="entry name" value="OAT_like"/>
    <property type="match status" value="1"/>
</dbReference>
<dbReference type="InterPro" id="IPR015422">
    <property type="entry name" value="PyrdxlP-dep_Trfase_small"/>
</dbReference>
<dbReference type="InterPro" id="IPR015424">
    <property type="entry name" value="PyrdxlP-dep_Trfase"/>
</dbReference>
<feature type="domain" description="Aminoglycoside phosphotransferase" evidence="4">
    <location>
        <begin position="35"/>
        <end position="259"/>
    </location>
</feature>
<evidence type="ECO:0000256" key="1">
    <source>
        <dbReference type="ARBA" id="ARBA00001933"/>
    </source>
</evidence>
<organism evidence="5 6">
    <name type="scientific">Vitreoscilla massiliensis</name>
    <dbReference type="NCBI Taxonomy" id="1689272"/>
    <lineage>
        <taxon>Bacteria</taxon>
        <taxon>Pseudomonadati</taxon>
        <taxon>Pseudomonadota</taxon>
        <taxon>Betaproteobacteria</taxon>
        <taxon>Neisseriales</taxon>
        <taxon>Neisseriaceae</taxon>
        <taxon>Vitreoscilla</taxon>
    </lineage>
</organism>
<reference evidence="5 6" key="1">
    <citation type="journal article" date="2022" name="Res Sq">
        <title>Evolution of multicellular longitudinally dividing oral cavity symbionts (Neisseriaceae).</title>
        <authorList>
            <person name="Nyongesa S."/>
            <person name="Weber P."/>
            <person name="Bernet E."/>
            <person name="Pullido F."/>
            <person name="Nieckarz M."/>
            <person name="Delaby M."/>
            <person name="Nieves C."/>
            <person name="Viehboeck T."/>
            <person name="Krause N."/>
            <person name="Rivera-Millot A."/>
            <person name="Nakamura A."/>
            <person name="Vischer N."/>
            <person name="VanNieuwenhze M."/>
            <person name="Brun Y."/>
            <person name="Cava F."/>
            <person name="Bulgheresi S."/>
            <person name="Veyrier F."/>
        </authorList>
    </citation>
    <scope>NUCLEOTIDE SEQUENCE [LARGE SCALE GENOMIC DNA]</scope>
    <source>
        <strain evidence="5 6">SN4</strain>
    </source>
</reference>
<proteinExistence type="inferred from homology"/>
<dbReference type="Pfam" id="PF01636">
    <property type="entry name" value="APH"/>
    <property type="match status" value="1"/>
</dbReference>
<protein>
    <submittedName>
        <fullName evidence="5">Aminotransferase class III-fold pyridoxal phosphate-dependent enzyme</fullName>
    </submittedName>
</protein>
<dbReference type="EMBL" id="CP091511">
    <property type="protein sequence ID" value="UOO89640.1"/>
    <property type="molecule type" value="Genomic_DNA"/>
</dbReference>
<name>A0ABY4E467_9NEIS</name>
<dbReference type="PANTHER" id="PTHR45688:SF13">
    <property type="entry name" value="ALANINE--GLYOXYLATE AMINOTRANSFERASE 2-LIKE"/>
    <property type="match status" value="1"/>
</dbReference>